<dbReference type="GO" id="GO:0005047">
    <property type="term" value="F:signal recognition particle binding"/>
    <property type="evidence" value="ECO:0007669"/>
    <property type="project" value="TreeGrafter"/>
</dbReference>
<keyword evidence="16" id="KW-0969">Cilium</keyword>
<dbReference type="SMART" id="SM00962">
    <property type="entry name" value="SRP54"/>
    <property type="match status" value="1"/>
</dbReference>
<evidence type="ECO:0000259" key="15">
    <source>
        <dbReference type="SMART" id="SM00962"/>
    </source>
</evidence>
<keyword evidence="7" id="KW-1005">Bacterial flagellum biogenesis</keyword>
<evidence type="ECO:0000256" key="8">
    <source>
        <dbReference type="ARBA" id="ARBA00022927"/>
    </source>
</evidence>
<evidence type="ECO:0000256" key="4">
    <source>
        <dbReference type="ARBA" id="ARBA00022448"/>
    </source>
</evidence>
<dbReference type="GO" id="GO:0005525">
    <property type="term" value="F:GTP binding"/>
    <property type="evidence" value="ECO:0007669"/>
    <property type="project" value="UniProtKB-KW"/>
</dbReference>
<comment type="function">
    <text evidence="12">Necessary for flagellar biosynthesis. May be involved in translocation of the flagellum.</text>
</comment>
<keyword evidence="5" id="KW-1003">Cell membrane</keyword>
<dbReference type="InterPro" id="IPR027417">
    <property type="entry name" value="P-loop_NTPase"/>
</dbReference>
<dbReference type="GO" id="GO:0003924">
    <property type="term" value="F:GTPase activity"/>
    <property type="evidence" value="ECO:0007669"/>
    <property type="project" value="InterPro"/>
</dbReference>
<dbReference type="FunFam" id="3.40.50.300:FF:000695">
    <property type="entry name" value="Flagellar biosynthesis regulator FlhF"/>
    <property type="match status" value="1"/>
</dbReference>
<gene>
    <name evidence="16" type="primary">flhF</name>
    <name evidence="16" type="ORF">AS52_04215</name>
</gene>
<dbReference type="PANTHER" id="PTHR43134">
    <property type="entry name" value="SIGNAL RECOGNITION PARTICLE RECEPTOR SUBUNIT ALPHA"/>
    <property type="match status" value="1"/>
</dbReference>
<evidence type="ECO:0000313" key="17">
    <source>
        <dbReference type="Proteomes" id="UP000036410"/>
    </source>
</evidence>
<dbReference type="InterPro" id="IPR047040">
    <property type="entry name" value="FlhF__GTPase_dom"/>
</dbReference>
<dbReference type="GO" id="GO:0015031">
    <property type="term" value="P:protein transport"/>
    <property type="evidence" value="ECO:0007669"/>
    <property type="project" value="UniProtKB-KW"/>
</dbReference>
<organism evidence="16 17">
    <name type="scientific">Priestia megaterium Q3</name>
    <dbReference type="NCBI Taxonomy" id="1452722"/>
    <lineage>
        <taxon>Bacteria</taxon>
        <taxon>Bacillati</taxon>
        <taxon>Bacillota</taxon>
        <taxon>Bacilli</taxon>
        <taxon>Bacillales</taxon>
        <taxon>Bacillaceae</taxon>
        <taxon>Priestia</taxon>
    </lineage>
</organism>
<dbReference type="CDD" id="cd17873">
    <property type="entry name" value="FlhF"/>
    <property type="match status" value="1"/>
</dbReference>
<keyword evidence="6" id="KW-0547">Nucleotide-binding</keyword>
<dbReference type="AlphaFoldDB" id="A0A806UCY2"/>
<dbReference type="Gene3D" id="1.20.120.1380">
    <property type="entry name" value="Flagellar FlhF biosynthesis protein, N domain"/>
    <property type="match status" value="1"/>
</dbReference>
<evidence type="ECO:0000256" key="6">
    <source>
        <dbReference type="ARBA" id="ARBA00022741"/>
    </source>
</evidence>
<dbReference type="Proteomes" id="UP000036410">
    <property type="component" value="Chromosome"/>
</dbReference>
<sequence>MKVKKYVVESMPQAMKAIRSDLGEEAVILHSKQIRTGGFLGLFTKAKIEVLAAVDPVEKLSVKKNSAPPEPSMEDNQSFMKQQLSELNTLVSQMSQMPKVSSGSYPKVVEDVLAYLRLQEIDEAILENLEAPMLEYYYLHRRPNSNQLMKWTKNWFTNQFKASEWSGPFKKYVSVVGPTGVGKTTTLAKLAAKCVLEQNQKIAFITTDTYRISAIEQLKTYASILNAPLTICYNGEDFKKALLETKAYDVIFIDTAGRNFLEPQYVNDLKKIITFQEDLQTFLVLALTSKASDMKAIYERFASLPVDQLIFTKRDETTHKGSLLNMLYRYGQRAAFTTNGQDVPEDVSSFKIEEFIDDVFGDWKDE</sequence>
<keyword evidence="16" id="KW-0966">Cell projection</keyword>
<dbReference type="SMART" id="SM00382">
    <property type="entry name" value="AAA"/>
    <property type="match status" value="1"/>
</dbReference>
<evidence type="ECO:0000256" key="10">
    <source>
        <dbReference type="ARBA" id="ARBA00023136"/>
    </source>
</evidence>
<evidence type="ECO:0000256" key="2">
    <source>
        <dbReference type="ARBA" id="ARBA00008531"/>
    </source>
</evidence>
<dbReference type="GO" id="GO:0005886">
    <property type="term" value="C:plasma membrane"/>
    <property type="evidence" value="ECO:0007669"/>
    <property type="project" value="UniProtKB-SubCell"/>
</dbReference>
<dbReference type="SUPFAM" id="SSF52540">
    <property type="entry name" value="P-loop containing nucleoside triphosphate hydrolases"/>
    <property type="match status" value="1"/>
</dbReference>
<feature type="domain" description="SRP54-type proteins GTP-binding" evidence="15">
    <location>
        <begin position="170"/>
        <end position="361"/>
    </location>
</feature>
<keyword evidence="11" id="KW-1006">Bacterial flagellum protein export</keyword>
<dbReference type="RefSeq" id="WP_049166124.1">
    <property type="nucleotide sequence ID" value="NZ_CP010586.1"/>
</dbReference>
<evidence type="ECO:0000256" key="3">
    <source>
        <dbReference type="ARBA" id="ARBA00014919"/>
    </source>
</evidence>
<feature type="domain" description="AAA+ ATPase" evidence="14">
    <location>
        <begin position="169"/>
        <end position="316"/>
    </location>
</feature>
<evidence type="ECO:0000256" key="5">
    <source>
        <dbReference type="ARBA" id="ARBA00022475"/>
    </source>
</evidence>
<keyword evidence="4" id="KW-0813">Transport</keyword>
<keyword evidence="16" id="KW-0282">Flagellum</keyword>
<keyword evidence="8" id="KW-0653">Protein transport</keyword>
<dbReference type="EMBL" id="CP010586">
    <property type="protein sequence ID" value="AKP79175.1"/>
    <property type="molecule type" value="Genomic_DNA"/>
</dbReference>
<dbReference type="PANTHER" id="PTHR43134:SF3">
    <property type="entry name" value="FLAGELLAR BIOSYNTHESIS PROTEIN FLHF"/>
    <property type="match status" value="1"/>
</dbReference>
<proteinExistence type="inferred from homology"/>
<keyword evidence="9" id="KW-0342">GTP-binding</keyword>
<evidence type="ECO:0000256" key="9">
    <source>
        <dbReference type="ARBA" id="ARBA00023134"/>
    </source>
</evidence>
<dbReference type="GO" id="GO:0006614">
    <property type="term" value="P:SRP-dependent cotranslational protein targeting to membrane"/>
    <property type="evidence" value="ECO:0007669"/>
    <property type="project" value="InterPro"/>
</dbReference>
<evidence type="ECO:0000256" key="1">
    <source>
        <dbReference type="ARBA" id="ARBA00004413"/>
    </source>
</evidence>
<evidence type="ECO:0000256" key="13">
    <source>
        <dbReference type="ARBA" id="ARBA00030866"/>
    </source>
</evidence>
<accession>A0A806UCY2</accession>
<evidence type="ECO:0000256" key="11">
    <source>
        <dbReference type="ARBA" id="ARBA00023225"/>
    </source>
</evidence>
<keyword evidence="10" id="KW-0472">Membrane</keyword>
<evidence type="ECO:0000256" key="7">
    <source>
        <dbReference type="ARBA" id="ARBA00022795"/>
    </source>
</evidence>
<name>A0A806UCY2_PRIMG</name>
<dbReference type="GO" id="GO:0044781">
    <property type="term" value="P:bacterial-type flagellum organization"/>
    <property type="evidence" value="ECO:0007669"/>
    <property type="project" value="UniProtKB-KW"/>
</dbReference>
<dbReference type="Gene3D" id="3.40.50.300">
    <property type="entry name" value="P-loop containing nucleotide triphosphate hydrolases"/>
    <property type="match status" value="1"/>
</dbReference>
<comment type="subcellular location">
    <subcellularLocation>
        <location evidence="1">Cell membrane</location>
        <topology evidence="1">Peripheral membrane protein</topology>
        <orientation evidence="1">Cytoplasmic side</orientation>
    </subcellularLocation>
</comment>
<protein>
    <recommendedName>
        <fullName evidence="3">Flagellar biosynthesis protein FlhF</fullName>
    </recommendedName>
    <alternativeName>
        <fullName evidence="13">Flagella-associated GTP-binding protein</fullName>
    </alternativeName>
</protein>
<evidence type="ECO:0000313" key="16">
    <source>
        <dbReference type="EMBL" id="AKP79175.1"/>
    </source>
</evidence>
<comment type="similarity">
    <text evidence="2">Belongs to the GTP-binding SRP family.</text>
</comment>
<reference evidence="16 17" key="1">
    <citation type="submission" date="2015-01" db="EMBL/GenBank/DDBJ databases">
        <title>Genome sequence of bacillus megaterium Q3.</title>
        <authorList>
            <person name="Wang Y."/>
            <person name="Luo K."/>
            <person name="Bai L."/>
            <person name="Luo F."/>
        </authorList>
    </citation>
    <scope>NUCLEOTIDE SEQUENCE [LARGE SCALE GENOMIC DNA]</scope>
    <source>
        <strain evidence="16 17">Q3</strain>
    </source>
</reference>
<dbReference type="Pfam" id="PF00448">
    <property type="entry name" value="SRP54"/>
    <property type="match status" value="1"/>
</dbReference>
<evidence type="ECO:0000259" key="14">
    <source>
        <dbReference type="SMART" id="SM00382"/>
    </source>
</evidence>
<dbReference type="InterPro" id="IPR000897">
    <property type="entry name" value="SRP54_GTPase_dom"/>
</dbReference>
<dbReference type="InterPro" id="IPR003593">
    <property type="entry name" value="AAA+_ATPase"/>
</dbReference>
<evidence type="ECO:0000256" key="12">
    <source>
        <dbReference type="ARBA" id="ARBA00025337"/>
    </source>
</evidence>